<evidence type="ECO:0000256" key="4">
    <source>
        <dbReference type="ARBA" id="ARBA00022801"/>
    </source>
</evidence>
<evidence type="ECO:0000259" key="5">
    <source>
        <dbReference type="Pfam" id="PF01227"/>
    </source>
</evidence>
<dbReference type="HAMAP" id="MF_00223">
    <property type="entry name" value="FolE"/>
    <property type="match status" value="1"/>
</dbReference>
<feature type="domain" description="GTP cyclohydrolase I" evidence="5">
    <location>
        <begin position="18"/>
        <end position="191"/>
    </location>
</feature>
<dbReference type="FunFam" id="3.30.1130.10:FF:000001">
    <property type="entry name" value="GTP cyclohydrolase 1"/>
    <property type="match status" value="1"/>
</dbReference>
<dbReference type="NCBIfam" id="NF006825">
    <property type="entry name" value="PRK09347.1-2"/>
    <property type="match status" value="1"/>
</dbReference>
<comment type="pathway">
    <text evidence="2">Cofactor biosynthesis; 7,8-dihydroneopterin triphosphate biosynthesis; 7,8-dihydroneopterin triphosphate from GTP: step 1/1.</text>
</comment>
<sequence length="194" mass="22130">MVAINKMAKINEDNLDVIRDLISIIGDNPFREGLIDTPKRVLKSYDEIFAGYSQNAREILSTTFEEDISYNQIILSRDIPFSSFCEHHMLPFTGKAHVAYLPNKKVVGLSKLARVVDMFAKRLQIQEKMTDQIADAIFDVLQPKGVGVMITAHHTCMSMRGVNKQDSQMLTTALRGTFLTEEHKQEFYNMINTR</sequence>
<dbReference type="InterPro" id="IPR001474">
    <property type="entry name" value="GTP_CycHdrlase_I"/>
</dbReference>
<dbReference type="InterPro" id="IPR043133">
    <property type="entry name" value="GTP-CH-I_C/QueF"/>
</dbReference>
<proteinExistence type="inferred from homology"/>
<dbReference type="GO" id="GO:0006729">
    <property type="term" value="P:tetrahydrobiopterin biosynthetic process"/>
    <property type="evidence" value="ECO:0007669"/>
    <property type="project" value="TreeGrafter"/>
</dbReference>
<dbReference type="InterPro" id="IPR020602">
    <property type="entry name" value="GTP_CycHdrlase_I_dom"/>
</dbReference>
<dbReference type="Gene3D" id="1.10.286.10">
    <property type="match status" value="1"/>
</dbReference>
<dbReference type="GO" id="GO:0046654">
    <property type="term" value="P:tetrahydrofolate biosynthetic process"/>
    <property type="evidence" value="ECO:0007669"/>
    <property type="project" value="InterPro"/>
</dbReference>
<dbReference type="PROSITE" id="PS00860">
    <property type="entry name" value="GTP_CYCLOHYDROL_1_2"/>
    <property type="match status" value="1"/>
</dbReference>
<evidence type="ECO:0000256" key="1">
    <source>
        <dbReference type="ARBA" id="ARBA00001052"/>
    </source>
</evidence>
<dbReference type="EC" id="3.5.4.16" evidence="3"/>
<dbReference type="SUPFAM" id="SSF55620">
    <property type="entry name" value="Tetrahydrobiopterin biosynthesis enzymes-like"/>
    <property type="match status" value="1"/>
</dbReference>
<dbReference type="GO" id="GO:0003934">
    <property type="term" value="F:GTP cyclohydrolase I activity"/>
    <property type="evidence" value="ECO:0007669"/>
    <property type="project" value="UniProtKB-EC"/>
</dbReference>
<evidence type="ECO:0000313" key="6">
    <source>
        <dbReference type="EMBL" id="CAB5226195.1"/>
    </source>
</evidence>
<dbReference type="GO" id="GO:0005525">
    <property type="term" value="F:GTP binding"/>
    <property type="evidence" value="ECO:0007669"/>
    <property type="project" value="TreeGrafter"/>
</dbReference>
<dbReference type="Pfam" id="PF01227">
    <property type="entry name" value="GTP_cyclohydroI"/>
    <property type="match status" value="1"/>
</dbReference>
<organism evidence="6">
    <name type="scientific">uncultured Caudovirales phage</name>
    <dbReference type="NCBI Taxonomy" id="2100421"/>
    <lineage>
        <taxon>Viruses</taxon>
        <taxon>Duplodnaviria</taxon>
        <taxon>Heunggongvirae</taxon>
        <taxon>Uroviricota</taxon>
        <taxon>Caudoviricetes</taxon>
        <taxon>Peduoviridae</taxon>
        <taxon>Maltschvirus</taxon>
        <taxon>Maltschvirus maltsch</taxon>
    </lineage>
</organism>
<dbReference type="NCBIfam" id="TIGR00063">
    <property type="entry name" value="folE"/>
    <property type="match status" value="1"/>
</dbReference>
<comment type="catalytic activity">
    <reaction evidence="1">
        <text>GTP + H2O = 7,8-dihydroneopterin 3'-triphosphate + formate + H(+)</text>
        <dbReference type="Rhea" id="RHEA:17473"/>
        <dbReference type="ChEBI" id="CHEBI:15377"/>
        <dbReference type="ChEBI" id="CHEBI:15378"/>
        <dbReference type="ChEBI" id="CHEBI:15740"/>
        <dbReference type="ChEBI" id="CHEBI:37565"/>
        <dbReference type="ChEBI" id="CHEBI:58462"/>
        <dbReference type="EC" id="3.5.4.16"/>
    </reaction>
</comment>
<dbReference type="UniPathway" id="UPA00848">
    <property type="reaction ID" value="UER00151"/>
</dbReference>
<dbReference type="InterPro" id="IPR018234">
    <property type="entry name" value="GTP_CycHdrlase_I_CS"/>
</dbReference>
<accession>A0A6J7X5C4</accession>
<dbReference type="PANTHER" id="PTHR11109">
    <property type="entry name" value="GTP CYCLOHYDROLASE I"/>
    <property type="match status" value="1"/>
</dbReference>
<keyword evidence="4 6" id="KW-0378">Hydrolase</keyword>
<dbReference type="Gene3D" id="3.30.1130.10">
    <property type="match status" value="1"/>
</dbReference>
<protein>
    <recommendedName>
        <fullName evidence="3">GTP cyclohydrolase I</fullName>
        <ecNumber evidence="3">3.5.4.16</ecNumber>
    </recommendedName>
</protein>
<dbReference type="GO" id="GO:0008270">
    <property type="term" value="F:zinc ion binding"/>
    <property type="evidence" value="ECO:0007669"/>
    <property type="project" value="TreeGrafter"/>
</dbReference>
<reference evidence="6" key="1">
    <citation type="submission" date="2020-05" db="EMBL/GenBank/DDBJ databases">
        <authorList>
            <person name="Chiriac C."/>
            <person name="Salcher M."/>
            <person name="Ghai R."/>
            <person name="Kavagutti S V."/>
        </authorList>
    </citation>
    <scope>NUCLEOTIDE SEQUENCE</scope>
</reference>
<evidence type="ECO:0000256" key="3">
    <source>
        <dbReference type="ARBA" id="ARBA00012715"/>
    </source>
</evidence>
<evidence type="ECO:0000256" key="2">
    <source>
        <dbReference type="ARBA" id="ARBA00005080"/>
    </source>
</evidence>
<dbReference type="PANTHER" id="PTHR11109:SF7">
    <property type="entry name" value="GTP CYCLOHYDROLASE 1"/>
    <property type="match status" value="1"/>
</dbReference>
<gene>
    <name evidence="6" type="ORF">UFOVP755_100</name>
</gene>
<dbReference type="PROSITE" id="PS00859">
    <property type="entry name" value="GTP_CYCLOHYDROL_1_1"/>
    <property type="match status" value="1"/>
</dbReference>
<dbReference type="EMBL" id="LR798356">
    <property type="protein sequence ID" value="CAB5226195.1"/>
    <property type="molecule type" value="Genomic_DNA"/>
</dbReference>
<dbReference type="NCBIfam" id="NF006826">
    <property type="entry name" value="PRK09347.1-3"/>
    <property type="match status" value="1"/>
</dbReference>
<name>A0A6J7X5C4_9CAUD</name>
<dbReference type="InterPro" id="IPR043134">
    <property type="entry name" value="GTP-CH-I_N"/>
</dbReference>